<accession>A0A0G4F4K3</accession>
<evidence type="ECO:0000256" key="1">
    <source>
        <dbReference type="SAM" id="Coils"/>
    </source>
</evidence>
<organism evidence="3 4">
    <name type="scientific">Vitrella brassicaformis (strain CCMP3155)</name>
    <dbReference type="NCBI Taxonomy" id="1169540"/>
    <lineage>
        <taxon>Eukaryota</taxon>
        <taxon>Sar</taxon>
        <taxon>Alveolata</taxon>
        <taxon>Colpodellida</taxon>
        <taxon>Vitrellaceae</taxon>
        <taxon>Vitrella</taxon>
    </lineage>
</organism>
<proteinExistence type="predicted"/>
<keyword evidence="4" id="KW-1185">Reference proteome</keyword>
<gene>
    <name evidence="3" type="ORF">Vbra_4139</name>
</gene>
<feature type="compositionally biased region" description="Basic and acidic residues" evidence="2">
    <location>
        <begin position="255"/>
        <end position="287"/>
    </location>
</feature>
<dbReference type="InParanoid" id="A0A0G4F4K3"/>
<evidence type="ECO:0000256" key="2">
    <source>
        <dbReference type="SAM" id="MobiDB-lite"/>
    </source>
</evidence>
<dbReference type="AlphaFoldDB" id="A0A0G4F4K3"/>
<sequence length="356" mass="40583">MKKGVEVVMGGKWGELQAENASLAAQVADMTRKVAQLEQQLMVKSDVLQRLDESERITKESYEALLSDHRDLTSNHALLEGEMEEMKMEKGTLQRRVSELEGECVDKQGKIEAYESEIASLSEAERRLSSTLTEHELAYHNLYNDYAKQLDYTDRLRTNIESQKRLRDQKDRHIATILKEKDKLYRQVTQTRVLLSNTRNSAQRVQRAAYDHADENHPSAMSARRPPSRQHVSSVRAASDVPLACMRRSPSCPVVKEKKKTEGPPGEKKGQKAREAVKKAEASKQQEGKTIEDAILRLQRESQAAALENRRLKSCLDKERTRQTVNQQTFGALQEENRSLREQLTSNQGSINAERK</sequence>
<keyword evidence="1" id="KW-0175">Coiled coil</keyword>
<feature type="region of interest" description="Disordered" evidence="2">
    <location>
        <begin position="211"/>
        <end position="237"/>
    </location>
</feature>
<feature type="compositionally biased region" description="Polar residues" evidence="2">
    <location>
        <begin position="342"/>
        <end position="356"/>
    </location>
</feature>
<reference evidence="3 4" key="1">
    <citation type="submission" date="2014-11" db="EMBL/GenBank/DDBJ databases">
        <authorList>
            <person name="Zhu J."/>
            <person name="Qi W."/>
            <person name="Song R."/>
        </authorList>
    </citation>
    <scope>NUCLEOTIDE SEQUENCE [LARGE SCALE GENOMIC DNA]</scope>
</reference>
<dbReference type="EMBL" id="CDMY01000374">
    <property type="protein sequence ID" value="CEM06987.1"/>
    <property type="molecule type" value="Genomic_DNA"/>
</dbReference>
<dbReference type="VEuPathDB" id="CryptoDB:Vbra_4139"/>
<feature type="region of interest" description="Disordered" evidence="2">
    <location>
        <begin position="326"/>
        <end position="356"/>
    </location>
</feature>
<dbReference type="PhylomeDB" id="A0A0G4F4K3"/>
<protein>
    <submittedName>
        <fullName evidence="3">Uncharacterized protein</fullName>
    </submittedName>
</protein>
<evidence type="ECO:0000313" key="3">
    <source>
        <dbReference type="EMBL" id="CEM06987.1"/>
    </source>
</evidence>
<dbReference type="OMA" id="EHELAYH"/>
<evidence type="ECO:0000313" key="4">
    <source>
        <dbReference type="Proteomes" id="UP000041254"/>
    </source>
</evidence>
<name>A0A0G4F4K3_VITBC</name>
<dbReference type="Proteomes" id="UP000041254">
    <property type="component" value="Unassembled WGS sequence"/>
</dbReference>
<feature type="region of interest" description="Disordered" evidence="2">
    <location>
        <begin position="252"/>
        <end position="287"/>
    </location>
</feature>
<feature type="coiled-coil region" evidence="1">
    <location>
        <begin position="20"/>
        <end position="131"/>
    </location>
</feature>